<sequence>MEIIIGRILLLFVLSLFSFFSFKISKGMKAIGVSLVYAMLVRGSVLNFGLLPDFIVDYLILFLNAGNAKFLIYYYNWYYFRIYCFTVIQKLSNSYSGTNSWYDWNSNRFGSLIE</sequence>
<name>A0A109GFE6_BACMY</name>
<feature type="transmembrane region" description="Helical" evidence="1">
    <location>
        <begin position="54"/>
        <end position="75"/>
    </location>
</feature>
<evidence type="ECO:0000313" key="2">
    <source>
        <dbReference type="EMBL" id="KWU65841.1"/>
    </source>
</evidence>
<reference evidence="2 3" key="1">
    <citation type="submission" date="2016-01" db="EMBL/GenBank/DDBJ databases">
        <authorList>
            <person name="McClelland M."/>
            <person name="Jain A."/>
            <person name="Saraogi P."/>
            <person name="Mendelson R."/>
            <person name="Westerman R."/>
            <person name="SanMiguel P."/>
            <person name="Csonka L."/>
        </authorList>
    </citation>
    <scope>NUCLEOTIDE SEQUENCE [LARGE SCALE GENOMIC DNA]</scope>
    <source>
        <strain evidence="2 3">PE8-15</strain>
    </source>
</reference>
<keyword evidence="1" id="KW-0812">Transmembrane</keyword>
<dbReference type="EMBL" id="LRPH01000034">
    <property type="protein sequence ID" value="KWU65841.1"/>
    <property type="molecule type" value="Genomic_DNA"/>
</dbReference>
<keyword evidence="1" id="KW-0472">Membrane</keyword>
<comment type="caution">
    <text evidence="2">The sequence shown here is derived from an EMBL/GenBank/DDBJ whole genome shotgun (WGS) entry which is preliminary data.</text>
</comment>
<keyword evidence="1" id="KW-1133">Transmembrane helix</keyword>
<dbReference type="AlphaFoldDB" id="A0A109GFE6"/>
<dbReference type="Proteomes" id="UP000065797">
    <property type="component" value="Unassembled WGS sequence"/>
</dbReference>
<evidence type="ECO:0000313" key="3">
    <source>
        <dbReference type="Proteomes" id="UP000065797"/>
    </source>
</evidence>
<organism evidence="2 3">
    <name type="scientific">Bacillus mycoides</name>
    <dbReference type="NCBI Taxonomy" id="1405"/>
    <lineage>
        <taxon>Bacteria</taxon>
        <taxon>Bacillati</taxon>
        <taxon>Bacillota</taxon>
        <taxon>Bacilli</taxon>
        <taxon>Bacillales</taxon>
        <taxon>Bacillaceae</taxon>
        <taxon>Bacillus</taxon>
        <taxon>Bacillus cereus group</taxon>
    </lineage>
</organism>
<protein>
    <submittedName>
        <fullName evidence="2">Uncharacterized protein</fullName>
    </submittedName>
</protein>
<accession>A0A109GFE6</accession>
<gene>
    <name evidence="2" type="ORF">AWW70_09070</name>
</gene>
<evidence type="ECO:0000256" key="1">
    <source>
        <dbReference type="SAM" id="Phobius"/>
    </source>
</evidence>
<proteinExistence type="predicted"/>